<keyword evidence="3" id="KW-1185">Reference proteome</keyword>
<dbReference type="Proteomes" id="UP000239477">
    <property type="component" value="Chromosome"/>
</dbReference>
<dbReference type="NCBIfam" id="NF005559">
    <property type="entry name" value="PRK07231.1"/>
    <property type="match status" value="1"/>
</dbReference>
<sequence length="257" mass="27305">MDQRLSKQVAVVLGAGNPEQGRGNGGACAERYAAEGASVVCVDRDAAAAERTMSAIQQAGGSAISFVADVTKKADLIALRQAVVERYGRVDVLHNNVGVEDVAELPDISEARWDFVHEVNLKSVMLACQQFIPLMVEHGSGVVTNISSTASLRTGTQPYLSYCTSKAGLNHLGRVLARRYAADGVRVNTILPGMIRTAHALRLYEDYEKANAERDARCPTGSQGTPEDIAAAAAFLASQDAKYITGIELRVDGGLSV</sequence>
<gene>
    <name evidence="2" type="ORF">CLM73_20055</name>
</gene>
<dbReference type="InterPro" id="IPR036291">
    <property type="entry name" value="NAD(P)-bd_dom_sf"/>
</dbReference>
<evidence type="ECO:0000256" key="1">
    <source>
        <dbReference type="ARBA" id="ARBA00006484"/>
    </source>
</evidence>
<evidence type="ECO:0000313" key="2">
    <source>
        <dbReference type="EMBL" id="AVJ29221.1"/>
    </source>
</evidence>
<dbReference type="RefSeq" id="WP_105239936.1">
    <property type="nucleotide sequence ID" value="NZ_CP023270.1"/>
</dbReference>
<dbReference type="GO" id="GO:0016616">
    <property type="term" value="F:oxidoreductase activity, acting on the CH-OH group of donors, NAD or NADP as acceptor"/>
    <property type="evidence" value="ECO:0007669"/>
    <property type="project" value="TreeGrafter"/>
</dbReference>
<dbReference type="OrthoDB" id="9178657at2"/>
<dbReference type="PANTHER" id="PTHR42760">
    <property type="entry name" value="SHORT-CHAIN DEHYDROGENASES/REDUCTASES FAMILY MEMBER"/>
    <property type="match status" value="1"/>
</dbReference>
<name>A0A2S0IAZ3_9BURK</name>
<accession>A0A2S0IAZ3</accession>
<reference evidence="2 3" key="1">
    <citation type="submission" date="2017-09" db="EMBL/GenBank/DDBJ databases">
        <title>Genomic, metabolic, and phenotypic characteristics of bacterial isolates from the natural microbiome of the model nematode Caenorhabditis elegans.</title>
        <authorList>
            <person name="Zimmermann J."/>
            <person name="Obeng N."/>
            <person name="Yang W."/>
            <person name="Obeng O."/>
            <person name="Kissoyan K."/>
            <person name="Pees B."/>
            <person name="Dirksen P."/>
            <person name="Hoppner M."/>
            <person name="Franke A."/>
            <person name="Rosenstiel P."/>
            <person name="Leippe M."/>
            <person name="Dierking K."/>
            <person name="Kaleta C."/>
            <person name="Schulenburg H."/>
        </authorList>
    </citation>
    <scope>NUCLEOTIDE SEQUENCE [LARGE SCALE GENOMIC DNA]</scope>
    <source>
        <strain evidence="2 3">MYb73</strain>
    </source>
</reference>
<dbReference type="FunFam" id="3.40.50.720:FF:000084">
    <property type="entry name" value="Short-chain dehydrogenase reductase"/>
    <property type="match status" value="1"/>
</dbReference>
<evidence type="ECO:0000313" key="3">
    <source>
        <dbReference type="Proteomes" id="UP000239477"/>
    </source>
</evidence>
<dbReference type="InterPro" id="IPR002347">
    <property type="entry name" value="SDR_fam"/>
</dbReference>
<comment type="similarity">
    <text evidence="1">Belongs to the short-chain dehydrogenases/reductases (SDR) family.</text>
</comment>
<protein>
    <submittedName>
        <fullName evidence="2">3-oxoacyl-ACP reductase</fullName>
    </submittedName>
</protein>
<dbReference type="Gene3D" id="3.40.50.720">
    <property type="entry name" value="NAD(P)-binding Rossmann-like Domain"/>
    <property type="match status" value="1"/>
</dbReference>
<dbReference type="Pfam" id="PF13561">
    <property type="entry name" value="adh_short_C2"/>
    <property type="match status" value="1"/>
</dbReference>
<dbReference type="PRINTS" id="PR00081">
    <property type="entry name" value="GDHRDH"/>
</dbReference>
<dbReference type="EMBL" id="CP023270">
    <property type="protein sequence ID" value="AVJ29221.1"/>
    <property type="molecule type" value="Genomic_DNA"/>
</dbReference>
<dbReference type="CDD" id="cd05233">
    <property type="entry name" value="SDR_c"/>
    <property type="match status" value="1"/>
</dbReference>
<organism evidence="2 3">
    <name type="scientific">Achromobacter spanius</name>
    <dbReference type="NCBI Taxonomy" id="217203"/>
    <lineage>
        <taxon>Bacteria</taxon>
        <taxon>Pseudomonadati</taxon>
        <taxon>Pseudomonadota</taxon>
        <taxon>Betaproteobacteria</taxon>
        <taxon>Burkholderiales</taxon>
        <taxon>Alcaligenaceae</taxon>
        <taxon>Achromobacter</taxon>
    </lineage>
</organism>
<proteinExistence type="inferred from homology"/>
<dbReference type="AlphaFoldDB" id="A0A2S0IAZ3"/>
<dbReference type="SUPFAM" id="SSF51735">
    <property type="entry name" value="NAD(P)-binding Rossmann-fold domains"/>
    <property type="match status" value="1"/>
</dbReference>
<dbReference type="PRINTS" id="PR00080">
    <property type="entry name" value="SDRFAMILY"/>
</dbReference>